<dbReference type="EMBL" id="CP014674">
    <property type="protein sequence ID" value="AOX17711.1"/>
    <property type="molecule type" value="Genomic_DNA"/>
</dbReference>
<dbReference type="STRING" id="153496.A0U89_11805"/>
<dbReference type="AlphaFoldDB" id="A0A1D8UVP4"/>
<dbReference type="SUPFAM" id="SSF69279">
    <property type="entry name" value="Phage tail proteins"/>
    <property type="match status" value="1"/>
</dbReference>
<gene>
    <name evidence="1" type="ORF">A0U89_11805</name>
</gene>
<evidence type="ECO:0000313" key="1">
    <source>
        <dbReference type="EMBL" id="AOX17711.1"/>
    </source>
</evidence>
<sequence length="361" mass="41185">MNGQRIWDTRILVNGTVFPETPVTCFRIEASRFERCDAAEIHLAVDRNILGDKRPWFDPEQDVRLDIQLQMRQQGVDNQAWQKLFHGVVGHVVWHPDEASVVLECRDYLSFLLDLRVQQSWLNQTPEEILKSLIEAVGLTPDIAFARDGDAQSGMTGQFWQIEHKRLAAFAQHRFQTAFDLGFFLAREAGCDLYASGKRIVCRPVIRKNDENTVIHEADENFITRIFRRNLAATENIVVHVASWDSRQRSRSEIFYDGADFSSTAPSDTGTIHSFRVPGRRMDDIKAVARGKYARIAAHRLDVSMTMPGRVGIQPRQFLRLRDERHSWSGALSIDAVISSCSVEAGFLQDFVLRDRSLGLE</sequence>
<accession>A0A1D8UVP4</accession>
<reference evidence="1 2" key="1">
    <citation type="journal article" date="2016" name="Microb. Cell Fact.">
        <title>Dissection of exopolysaccharide biosynthesis in Kozakia baliensis.</title>
        <authorList>
            <person name="Brandt J.U."/>
            <person name="Jakob F."/>
            <person name="Behr J."/>
            <person name="Geissler A.J."/>
            <person name="Vogel R.F."/>
        </authorList>
    </citation>
    <scope>NUCLEOTIDE SEQUENCE [LARGE SCALE GENOMIC DNA]</scope>
    <source>
        <strain evidence="1 2">DSM 14400</strain>
    </source>
</reference>
<dbReference type="Proteomes" id="UP000179145">
    <property type="component" value="Chromosome"/>
</dbReference>
<dbReference type="RefSeq" id="WP_070403264.1">
    <property type="nucleotide sequence ID" value="NZ_CP014674.1"/>
</dbReference>
<name>A0A1D8UVP4_9PROT</name>
<dbReference type="OrthoDB" id="7280432at2"/>
<dbReference type="eggNOG" id="ENOG502ZWDG">
    <property type="taxonomic scope" value="Bacteria"/>
</dbReference>
<dbReference type="KEGG" id="kba:A0U89_11805"/>
<evidence type="ECO:0000313" key="2">
    <source>
        <dbReference type="Proteomes" id="UP000179145"/>
    </source>
</evidence>
<protein>
    <submittedName>
        <fullName evidence="1">Uncharacterized protein</fullName>
    </submittedName>
</protein>
<keyword evidence="2" id="KW-1185">Reference proteome</keyword>
<organism evidence="1 2">
    <name type="scientific">Kozakia baliensis</name>
    <dbReference type="NCBI Taxonomy" id="153496"/>
    <lineage>
        <taxon>Bacteria</taxon>
        <taxon>Pseudomonadati</taxon>
        <taxon>Pseudomonadota</taxon>
        <taxon>Alphaproteobacteria</taxon>
        <taxon>Acetobacterales</taxon>
        <taxon>Acetobacteraceae</taxon>
        <taxon>Kozakia</taxon>
    </lineage>
</organism>
<proteinExistence type="predicted"/>